<dbReference type="AlphaFoldDB" id="A0A1G5GWK2"/>
<dbReference type="OrthoDB" id="9805360at2"/>
<proteinExistence type="predicted"/>
<dbReference type="InterPro" id="IPR052339">
    <property type="entry name" value="Fe-S_Maturation_MIP18"/>
</dbReference>
<keyword evidence="2" id="KW-0408">Iron</keyword>
<dbReference type="InterPro" id="IPR002744">
    <property type="entry name" value="MIP18-like"/>
</dbReference>
<dbReference type="Pfam" id="PF01883">
    <property type="entry name" value="FeS_assembly_P"/>
    <property type="match status" value="1"/>
</dbReference>
<sequence length="206" mass="23102">MSEPREQPQEIRPHTKSKRLEIEWGDGHISDFPYSFLRENAPSLPDRADASGIDITDFQPVGHYAIQMTFDTGESATYTWEALRNSDPTDEANAGDEEEVDLSELPEIEEDKIVEALRQVYDPEIPVNIYDLGLIYNLDTHPNHKVDVKMTLTTPGCPEAATFPGKVEAAVKSVPGVVDAEVELVWDPPWTKDHMSEDVKLALGIW</sequence>
<dbReference type="Gene3D" id="3.30.300.130">
    <property type="entry name" value="Fe-S cluster assembly (FSCA)"/>
    <property type="match status" value="1"/>
</dbReference>
<dbReference type="InterPro" id="IPR010376">
    <property type="entry name" value="GBBH-like_N"/>
</dbReference>
<evidence type="ECO:0000256" key="1">
    <source>
        <dbReference type="ARBA" id="ARBA00022723"/>
    </source>
</evidence>
<evidence type="ECO:0000256" key="2">
    <source>
        <dbReference type="ARBA" id="ARBA00023004"/>
    </source>
</evidence>
<evidence type="ECO:0000313" key="5">
    <source>
        <dbReference type="EMBL" id="SCY55982.1"/>
    </source>
</evidence>
<keyword evidence="6" id="KW-1185">Reference proteome</keyword>
<dbReference type="InterPro" id="IPR034904">
    <property type="entry name" value="FSCA_dom_sf"/>
</dbReference>
<dbReference type="Gene3D" id="3.30.2020.30">
    <property type="match status" value="1"/>
</dbReference>
<feature type="domain" description="Gamma-butyrobetaine hydroxylase-like N-terminal" evidence="4">
    <location>
        <begin position="12"/>
        <end position="84"/>
    </location>
</feature>
<evidence type="ECO:0000313" key="6">
    <source>
        <dbReference type="Proteomes" id="UP000183104"/>
    </source>
</evidence>
<dbReference type="PANTHER" id="PTHR42831:SF1">
    <property type="entry name" value="FE-S PROTEIN MATURATION AUXILIARY FACTOR YITW"/>
    <property type="match status" value="1"/>
</dbReference>
<protein>
    <submittedName>
        <fullName evidence="5">FeS assembly SUF system protein</fullName>
    </submittedName>
</protein>
<dbReference type="PANTHER" id="PTHR42831">
    <property type="entry name" value="FE-S PROTEIN MATURATION AUXILIARY FACTOR YITW"/>
    <property type="match status" value="1"/>
</dbReference>
<feature type="domain" description="MIP18 family-like" evidence="3">
    <location>
        <begin position="110"/>
        <end position="183"/>
    </location>
</feature>
<dbReference type="EMBL" id="FMUN01000007">
    <property type="protein sequence ID" value="SCY55982.1"/>
    <property type="molecule type" value="Genomic_DNA"/>
</dbReference>
<evidence type="ECO:0000259" key="3">
    <source>
        <dbReference type="Pfam" id="PF01883"/>
    </source>
</evidence>
<reference evidence="6" key="1">
    <citation type="submission" date="2016-10" db="EMBL/GenBank/DDBJ databases">
        <authorList>
            <person name="Varghese N."/>
        </authorList>
    </citation>
    <scope>NUCLEOTIDE SEQUENCE [LARGE SCALE GENOMIC DNA]</scope>
    <source>
        <strain evidence="6">HL 19</strain>
    </source>
</reference>
<dbReference type="Proteomes" id="UP000183104">
    <property type="component" value="Unassembled WGS sequence"/>
</dbReference>
<dbReference type="Pfam" id="PF06155">
    <property type="entry name" value="GBBH-like_N"/>
    <property type="match status" value="1"/>
</dbReference>
<evidence type="ECO:0000259" key="4">
    <source>
        <dbReference type="Pfam" id="PF06155"/>
    </source>
</evidence>
<gene>
    <name evidence="5" type="ORF">SAMN05661077_2490</name>
</gene>
<organism evidence="5 6">
    <name type="scientific">Thiohalorhabdus denitrificans</name>
    <dbReference type="NCBI Taxonomy" id="381306"/>
    <lineage>
        <taxon>Bacteria</taxon>
        <taxon>Pseudomonadati</taxon>
        <taxon>Pseudomonadota</taxon>
        <taxon>Gammaproteobacteria</taxon>
        <taxon>Thiohalorhabdales</taxon>
        <taxon>Thiohalorhabdaceae</taxon>
        <taxon>Thiohalorhabdus</taxon>
    </lineage>
</organism>
<dbReference type="STRING" id="381306.AN478_00895"/>
<dbReference type="InterPro" id="IPR038492">
    <property type="entry name" value="GBBH-like_N_sf"/>
</dbReference>
<dbReference type="GO" id="GO:0046872">
    <property type="term" value="F:metal ion binding"/>
    <property type="evidence" value="ECO:0007669"/>
    <property type="project" value="UniProtKB-KW"/>
</dbReference>
<keyword evidence="1" id="KW-0479">Metal-binding</keyword>
<accession>A0A1G5GWK2</accession>
<name>A0A1G5GWK2_9GAMM</name>
<dbReference type="SUPFAM" id="SSF117916">
    <property type="entry name" value="Fe-S cluster assembly (FSCA) domain-like"/>
    <property type="match status" value="1"/>
</dbReference>